<gene>
    <name evidence="2" type="ORF">DFR46_2095</name>
</gene>
<evidence type="ECO:0000313" key="3">
    <source>
        <dbReference type="Proteomes" id="UP000256310"/>
    </source>
</evidence>
<keyword evidence="3" id="KW-1185">Reference proteome</keyword>
<name>A0A3D9FIY2_9SPHN</name>
<keyword evidence="1" id="KW-0732">Signal</keyword>
<comment type="caution">
    <text evidence="2">The sequence shown here is derived from an EMBL/GenBank/DDBJ whole genome shotgun (WGS) entry which is preliminary data.</text>
</comment>
<feature type="signal peptide" evidence="1">
    <location>
        <begin position="1"/>
        <end position="22"/>
    </location>
</feature>
<evidence type="ECO:0000313" key="2">
    <source>
        <dbReference type="EMBL" id="RED17061.1"/>
    </source>
</evidence>
<organism evidence="2 3">
    <name type="scientific">Parasphingopyxis lamellibrachiae</name>
    <dbReference type="NCBI Taxonomy" id="680125"/>
    <lineage>
        <taxon>Bacteria</taxon>
        <taxon>Pseudomonadati</taxon>
        <taxon>Pseudomonadota</taxon>
        <taxon>Alphaproteobacteria</taxon>
        <taxon>Sphingomonadales</taxon>
        <taxon>Sphingomonadaceae</taxon>
        <taxon>Parasphingopyxis</taxon>
    </lineage>
</organism>
<dbReference type="EMBL" id="QRDP01000004">
    <property type="protein sequence ID" value="RED17061.1"/>
    <property type="molecule type" value="Genomic_DNA"/>
</dbReference>
<proteinExistence type="predicted"/>
<evidence type="ECO:0000256" key="1">
    <source>
        <dbReference type="SAM" id="SignalP"/>
    </source>
</evidence>
<dbReference type="AlphaFoldDB" id="A0A3D9FIY2"/>
<dbReference type="RefSeq" id="WP_116236384.1">
    <property type="nucleotide sequence ID" value="NZ_QRDP01000004.1"/>
</dbReference>
<reference evidence="2 3" key="1">
    <citation type="submission" date="2018-07" db="EMBL/GenBank/DDBJ databases">
        <title>Genomic Encyclopedia of Type Strains, Phase IV (KMG-IV): sequencing the most valuable type-strain genomes for metagenomic binning, comparative biology and taxonomic classification.</title>
        <authorList>
            <person name="Goeker M."/>
        </authorList>
    </citation>
    <scope>NUCLEOTIDE SEQUENCE [LARGE SCALE GENOMIC DNA]</scope>
    <source>
        <strain evidence="2 3">DSM 26725</strain>
    </source>
</reference>
<dbReference type="Proteomes" id="UP000256310">
    <property type="component" value="Unassembled WGS sequence"/>
</dbReference>
<sequence>MSAIFNSHSRIAALLCASTALAACGGGAPAPGDFAAACNAQGELTPELCACLDEQAQQLTPETHAFVIAKIAGDEETALELRADLDEDQAFEAGQFISRGVQECIIDLPDTAAG</sequence>
<protein>
    <submittedName>
        <fullName evidence="2">Uncharacterized protein</fullName>
    </submittedName>
</protein>
<feature type="chain" id="PRO_5017575839" evidence="1">
    <location>
        <begin position="23"/>
        <end position="114"/>
    </location>
</feature>
<accession>A0A3D9FIY2</accession>